<evidence type="ECO:0000313" key="3">
    <source>
        <dbReference type="Proteomes" id="UP000225608"/>
    </source>
</evidence>
<accession>A0A2D1TYJ9</accession>
<dbReference type="RefSeq" id="WP_089572591.1">
    <property type="nucleotide sequence ID" value="NZ_CP024160.1"/>
</dbReference>
<dbReference type="InterPro" id="IPR000600">
    <property type="entry name" value="ROK"/>
</dbReference>
<dbReference type="InterPro" id="IPR043129">
    <property type="entry name" value="ATPase_NBD"/>
</dbReference>
<dbReference type="SUPFAM" id="SSF53067">
    <property type="entry name" value="Actin-like ATPase domain"/>
    <property type="match status" value="1"/>
</dbReference>
<gene>
    <name evidence="2" type="ORF">CSV91_07820</name>
</gene>
<organism evidence="2 3">
    <name type="scientific">Collinsella aerofaciens</name>
    <dbReference type="NCBI Taxonomy" id="74426"/>
    <lineage>
        <taxon>Bacteria</taxon>
        <taxon>Bacillati</taxon>
        <taxon>Actinomycetota</taxon>
        <taxon>Coriobacteriia</taxon>
        <taxon>Coriobacteriales</taxon>
        <taxon>Coriobacteriaceae</taxon>
        <taxon>Collinsella</taxon>
    </lineage>
</organism>
<dbReference type="Proteomes" id="UP000225608">
    <property type="component" value="Chromosome"/>
</dbReference>
<sequence length="302" mass="32057">MDCYFGIDAGGTQVKWAVVNADYHIEEHGSIPTCTSPADQVIETFRSVIEPHRARVRGVGISMPGVFSEGDSDGVVGGGGALHCLDGYPLGRILRESTGLPVTIENDAMCAALGEYAVGALKGVSLGLMVVIGTGLGGAIVVDGHILRGAHNLAGTVCFVSNDVRKPVTFGSVYGDVTSWRALRDQVCAAKGIDPTDDIDGYRIFSWIEEGDEDARRGLDAYALVFDNMLMGLQSVIDPEVIVVGGGISARPELFEAFERMMDQAHVLPIIPRPCIKPAQNGNDANLLGAVRTLRRSLGECD</sequence>
<reference evidence="2 3" key="1">
    <citation type="submission" date="2017-10" db="EMBL/GenBank/DDBJ databases">
        <title>Complete genome sequence of Collinsella aerofaciens isolated from the gut of a healthy adult Indian.</title>
        <authorList>
            <person name="Bag S."/>
            <person name="Ghosh T.S."/>
            <person name="Das B."/>
        </authorList>
    </citation>
    <scope>NUCLEOTIDE SEQUENCE [LARGE SCALE GENOMIC DNA]</scope>
    <source>
        <strain evidence="3">indica</strain>
    </source>
</reference>
<dbReference type="PANTHER" id="PTHR18964:SF170">
    <property type="entry name" value="SUGAR KINASE"/>
    <property type="match status" value="1"/>
</dbReference>
<comment type="similarity">
    <text evidence="1">Belongs to the ROK (NagC/XylR) family.</text>
</comment>
<dbReference type="Gene3D" id="3.30.420.40">
    <property type="match status" value="2"/>
</dbReference>
<dbReference type="AlphaFoldDB" id="A0A2D1TYJ9"/>
<name>A0A2D1TYJ9_9ACTN</name>
<dbReference type="Pfam" id="PF00480">
    <property type="entry name" value="ROK"/>
    <property type="match status" value="1"/>
</dbReference>
<evidence type="ECO:0000313" key="2">
    <source>
        <dbReference type="EMBL" id="ATP54442.1"/>
    </source>
</evidence>
<dbReference type="PANTHER" id="PTHR18964">
    <property type="entry name" value="ROK (REPRESSOR, ORF, KINASE) FAMILY"/>
    <property type="match status" value="1"/>
</dbReference>
<proteinExistence type="inferred from homology"/>
<evidence type="ECO:0000256" key="1">
    <source>
        <dbReference type="ARBA" id="ARBA00006479"/>
    </source>
</evidence>
<dbReference type="EMBL" id="CP024160">
    <property type="protein sequence ID" value="ATP54442.1"/>
    <property type="molecule type" value="Genomic_DNA"/>
</dbReference>
<dbReference type="KEGG" id="caer:CSV91_07820"/>
<protein>
    <submittedName>
        <fullName evidence="2">ROK family protein</fullName>
    </submittedName>
</protein>